<sequence>MDSVCIRNFCSRLLSIYINDLHYNNTTPLDQILVGSSRTRSSDSLVTDSAAGATAFSCIKKTYNGAIAVDPDKAP</sequence>
<organism evidence="1 2">
    <name type="scientific">Scutellospora calospora</name>
    <dbReference type="NCBI Taxonomy" id="85575"/>
    <lineage>
        <taxon>Eukaryota</taxon>
        <taxon>Fungi</taxon>
        <taxon>Fungi incertae sedis</taxon>
        <taxon>Mucoromycota</taxon>
        <taxon>Glomeromycotina</taxon>
        <taxon>Glomeromycetes</taxon>
        <taxon>Diversisporales</taxon>
        <taxon>Gigasporaceae</taxon>
        <taxon>Scutellospora</taxon>
    </lineage>
</organism>
<dbReference type="EMBL" id="CAJVPM010007323">
    <property type="protein sequence ID" value="CAG8544509.1"/>
    <property type="molecule type" value="Genomic_DNA"/>
</dbReference>
<accession>A0ACA9LRC8</accession>
<reference evidence="1" key="1">
    <citation type="submission" date="2021-06" db="EMBL/GenBank/DDBJ databases">
        <authorList>
            <person name="Kallberg Y."/>
            <person name="Tangrot J."/>
            <person name="Rosling A."/>
        </authorList>
    </citation>
    <scope>NUCLEOTIDE SEQUENCE</scope>
    <source>
        <strain evidence="1">AU212A</strain>
    </source>
</reference>
<keyword evidence="2" id="KW-1185">Reference proteome</keyword>
<dbReference type="Proteomes" id="UP000789860">
    <property type="component" value="Unassembled WGS sequence"/>
</dbReference>
<evidence type="ECO:0000313" key="2">
    <source>
        <dbReference type="Proteomes" id="UP000789860"/>
    </source>
</evidence>
<protein>
    <submittedName>
        <fullName evidence="1">5038_t:CDS:1</fullName>
    </submittedName>
</protein>
<gene>
    <name evidence="1" type="ORF">SCALOS_LOCUS4964</name>
</gene>
<name>A0ACA9LRC8_9GLOM</name>
<proteinExistence type="predicted"/>
<evidence type="ECO:0000313" key="1">
    <source>
        <dbReference type="EMBL" id="CAG8544509.1"/>
    </source>
</evidence>
<comment type="caution">
    <text evidence="1">The sequence shown here is derived from an EMBL/GenBank/DDBJ whole genome shotgun (WGS) entry which is preliminary data.</text>
</comment>
<feature type="non-terminal residue" evidence="1">
    <location>
        <position position="75"/>
    </location>
</feature>